<organism evidence="2 3">
    <name type="scientific">Eubacterium oxidoreducens</name>
    <dbReference type="NCBI Taxonomy" id="1732"/>
    <lineage>
        <taxon>Bacteria</taxon>
        <taxon>Bacillati</taxon>
        <taxon>Bacillota</taxon>
        <taxon>Clostridia</taxon>
        <taxon>Eubacteriales</taxon>
        <taxon>Eubacteriaceae</taxon>
        <taxon>Eubacterium</taxon>
    </lineage>
</organism>
<protein>
    <recommendedName>
        <fullName evidence="4">Fibronectin type-III domain-containing protein</fullName>
    </recommendedName>
</protein>
<reference evidence="2 3" key="1">
    <citation type="submission" date="2016-10" db="EMBL/GenBank/DDBJ databases">
        <authorList>
            <person name="de Groot N.N."/>
        </authorList>
    </citation>
    <scope>NUCLEOTIDE SEQUENCE [LARGE SCALE GENOMIC DNA]</scope>
    <source>
        <strain evidence="2 3">DSM 3217</strain>
    </source>
</reference>
<evidence type="ECO:0000256" key="1">
    <source>
        <dbReference type="SAM" id="SignalP"/>
    </source>
</evidence>
<feature type="signal peptide" evidence="1">
    <location>
        <begin position="1"/>
        <end position="25"/>
    </location>
</feature>
<dbReference type="InterPro" id="IPR036116">
    <property type="entry name" value="FN3_sf"/>
</dbReference>
<sequence>MNMKKMRTIIGAMVLAMVVSIGCYPGVQPTAAEAFKLTSLTPKAISTKNVKVKVKWNKSSKAKLYRIYRSKALKKEPDSGLTNKQLKYKKIKTTGSGTTKYTDNNVKYGRWYVYKVVALKKKGSSYKKVEESELSVYTGPDTMMWDDYLYADGYVSSSRIDLWIYYGDQGMKAQGFQIYRKEVGGKYKKIKTIKRKKNKSYVTYKDKTVTTGTTYKYKIRSYRKVGTKKKYGPWSEVMTKRAVKKNGVFEATYLDAALGSTVDEMVVQLTSTEKMGNLKFTEEFLYQEDIDATTYFKVYYSTDGQKTWTATSDKTLVLKTGKSVILKLVPVVWVSDGTTGSAQATTYTVPTEGFTLQTNNPVYYNNVVSNCTLQIGSDGTGTLGTSIAEEYVH</sequence>
<gene>
    <name evidence="2" type="ORF">SAMN02910417_02641</name>
</gene>
<name>A0A1G6CSK1_EUBOX</name>
<feature type="chain" id="PRO_5038771211" description="Fibronectin type-III domain-containing protein" evidence="1">
    <location>
        <begin position="26"/>
        <end position="393"/>
    </location>
</feature>
<accession>A0A1G6CSK1</accession>
<evidence type="ECO:0008006" key="4">
    <source>
        <dbReference type="Google" id="ProtNLM"/>
    </source>
</evidence>
<dbReference type="InterPro" id="IPR013783">
    <property type="entry name" value="Ig-like_fold"/>
</dbReference>
<dbReference type="SUPFAM" id="SSF49265">
    <property type="entry name" value="Fibronectin type III"/>
    <property type="match status" value="1"/>
</dbReference>
<evidence type="ECO:0000313" key="3">
    <source>
        <dbReference type="Proteomes" id="UP000199228"/>
    </source>
</evidence>
<dbReference type="AlphaFoldDB" id="A0A1G6CSK1"/>
<dbReference type="Proteomes" id="UP000199228">
    <property type="component" value="Unassembled WGS sequence"/>
</dbReference>
<keyword evidence="3" id="KW-1185">Reference proteome</keyword>
<proteinExistence type="predicted"/>
<dbReference type="PROSITE" id="PS51257">
    <property type="entry name" value="PROKAR_LIPOPROTEIN"/>
    <property type="match status" value="1"/>
</dbReference>
<dbReference type="STRING" id="1732.SAMN02910417_02641"/>
<dbReference type="EMBL" id="FMXR01000027">
    <property type="protein sequence ID" value="SDB35832.1"/>
    <property type="molecule type" value="Genomic_DNA"/>
</dbReference>
<evidence type="ECO:0000313" key="2">
    <source>
        <dbReference type="EMBL" id="SDB35832.1"/>
    </source>
</evidence>
<dbReference type="Gene3D" id="2.60.40.10">
    <property type="entry name" value="Immunoglobulins"/>
    <property type="match status" value="2"/>
</dbReference>
<keyword evidence="1" id="KW-0732">Signal</keyword>